<dbReference type="Pfam" id="PF09997">
    <property type="entry name" value="DUF2238"/>
    <property type="match status" value="1"/>
</dbReference>
<name>A0ABP5FDM5_9MICC</name>
<dbReference type="Proteomes" id="UP001501461">
    <property type="component" value="Unassembled WGS sequence"/>
</dbReference>
<keyword evidence="1" id="KW-0812">Transmembrane</keyword>
<evidence type="ECO:0000313" key="2">
    <source>
        <dbReference type="EMBL" id="GAA2024407.1"/>
    </source>
</evidence>
<keyword evidence="3" id="KW-1185">Reference proteome</keyword>
<sequence>MNTVPIERKTPALQDHLPMLCTGVVFLATGIVFGIQGEWARTGIAALLLLTVGVPWLLEYWTRARFPVSLQIQYALLLIAGPYVGGALGLYVAWPPWDTVVHFYSGFPITFAIIAALGVTAQTYRLTFPVWFEVTIVISIKGFVALLWEFGEFFVDQLLVLQSCL</sequence>
<feature type="transmembrane region" description="Helical" evidence="1">
    <location>
        <begin position="17"/>
        <end position="37"/>
    </location>
</feature>
<dbReference type="EMBL" id="BAAAMN010000003">
    <property type="protein sequence ID" value="GAA2024407.1"/>
    <property type="molecule type" value="Genomic_DNA"/>
</dbReference>
<feature type="transmembrane region" description="Helical" evidence="1">
    <location>
        <begin position="43"/>
        <end position="62"/>
    </location>
</feature>
<dbReference type="RefSeq" id="WP_343955409.1">
    <property type="nucleotide sequence ID" value="NZ_BAAAMN010000003.1"/>
</dbReference>
<feature type="transmembrane region" description="Helical" evidence="1">
    <location>
        <begin position="74"/>
        <end position="94"/>
    </location>
</feature>
<reference evidence="3" key="1">
    <citation type="journal article" date="2019" name="Int. J. Syst. Evol. Microbiol.">
        <title>The Global Catalogue of Microorganisms (GCM) 10K type strain sequencing project: providing services to taxonomists for standard genome sequencing and annotation.</title>
        <authorList>
            <consortium name="The Broad Institute Genomics Platform"/>
            <consortium name="The Broad Institute Genome Sequencing Center for Infectious Disease"/>
            <person name="Wu L."/>
            <person name="Ma J."/>
        </authorList>
    </citation>
    <scope>NUCLEOTIDE SEQUENCE [LARGE SCALE GENOMIC DNA]</scope>
    <source>
        <strain evidence="3">JCM 13595</strain>
    </source>
</reference>
<proteinExistence type="predicted"/>
<organism evidence="2 3">
    <name type="scientific">Yaniella flava</name>
    <dbReference type="NCBI Taxonomy" id="287930"/>
    <lineage>
        <taxon>Bacteria</taxon>
        <taxon>Bacillati</taxon>
        <taxon>Actinomycetota</taxon>
        <taxon>Actinomycetes</taxon>
        <taxon>Micrococcales</taxon>
        <taxon>Micrococcaceae</taxon>
        <taxon>Yaniella</taxon>
    </lineage>
</organism>
<keyword evidence="1" id="KW-1133">Transmembrane helix</keyword>
<comment type="caution">
    <text evidence="2">The sequence shown here is derived from an EMBL/GenBank/DDBJ whole genome shotgun (WGS) entry which is preliminary data.</text>
</comment>
<keyword evidence="1" id="KW-0472">Membrane</keyword>
<feature type="transmembrane region" description="Helical" evidence="1">
    <location>
        <begin position="128"/>
        <end position="148"/>
    </location>
</feature>
<accession>A0ABP5FDM5</accession>
<feature type="transmembrane region" description="Helical" evidence="1">
    <location>
        <begin position="100"/>
        <end position="121"/>
    </location>
</feature>
<gene>
    <name evidence="2" type="ORF">GCM10009720_00140</name>
</gene>
<evidence type="ECO:0000256" key="1">
    <source>
        <dbReference type="SAM" id="Phobius"/>
    </source>
</evidence>
<dbReference type="InterPro" id="IPR014509">
    <property type="entry name" value="YjdF-like"/>
</dbReference>
<evidence type="ECO:0000313" key="3">
    <source>
        <dbReference type="Proteomes" id="UP001501461"/>
    </source>
</evidence>
<protein>
    <submittedName>
        <fullName evidence="2">Uncharacterized protein</fullName>
    </submittedName>
</protein>